<evidence type="ECO:0000256" key="7">
    <source>
        <dbReference type="SAM" id="MobiDB-lite"/>
    </source>
</evidence>
<keyword evidence="1" id="KW-0540">Nuclease</keyword>
<evidence type="ECO:0000256" key="6">
    <source>
        <dbReference type="ARBA" id="ARBA00050026"/>
    </source>
</evidence>
<dbReference type="PANTHER" id="PTHR42646:SF2">
    <property type="entry name" value="5'-3' EXONUCLEASE FAMILY PROTEIN"/>
    <property type="match status" value="1"/>
</dbReference>
<dbReference type="InterPro" id="IPR020046">
    <property type="entry name" value="5-3_exonucl_a-hlix_arch_N"/>
</dbReference>
<comment type="caution">
    <text evidence="9">The sequence shown here is derived from an EMBL/GenBank/DDBJ whole genome shotgun (WGS) entry which is preliminary data.</text>
</comment>
<dbReference type="InterPro" id="IPR020045">
    <property type="entry name" value="DNA_polI_H3TH"/>
</dbReference>
<dbReference type="InterPro" id="IPR038969">
    <property type="entry name" value="FEN"/>
</dbReference>
<accession>A0A3L8P4F3</accession>
<dbReference type="OrthoDB" id="9806424at2"/>
<dbReference type="PANTHER" id="PTHR42646">
    <property type="entry name" value="FLAP ENDONUCLEASE XNI"/>
    <property type="match status" value="1"/>
</dbReference>
<keyword evidence="2" id="KW-0378">Hydrolase</keyword>
<dbReference type="SMART" id="SM00475">
    <property type="entry name" value="53EXOc"/>
    <property type="match status" value="1"/>
</dbReference>
<evidence type="ECO:0000259" key="8">
    <source>
        <dbReference type="SMART" id="SM00475"/>
    </source>
</evidence>
<dbReference type="Pfam" id="PF02739">
    <property type="entry name" value="5_3_exonuc_N"/>
    <property type="match status" value="1"/>
</dbReference>
<gene>
    <name evidence="9" type="ORF">D9V37_08810</name>
</gene>
<dbReference type="RefSeq" id="WP_121805728.1">
    <property type="nucleotide sequence ID" value="NZ_RDBE01000006.1"/>
</dbReference>
<dbReference type="InterPro" id="IPR036279">
    <property type="entry name" value="5-3_exonuclease_C_sf"/>
</dbReference>
<dbReference type="Proteomes" id="UP000281708">
    <property type="component" value="Unassembled WGS sequence"/>
</dbReference>
<dbReference type="SUPFAM" id="SSF47807">
    <property type="entry name" value="5' to 3' exonuclease, C-terminal subdomain"/>
    <property type="match status" value="1"/>
</dbReference>
<evidence type="ECO:0000256" key="2">
    <source>
        <dbReference type="ARBA" id="ARBA00022801"/>
    </source>
</evidence>
<dbReference type="Gene3D" id="3.40.50.1010">
    <property type="entry name" value="5'-nuclease"/>
    <property type="match status" value="1"/>
</dbReference>
<feature type="region of interest" description="Disordered" evidence="7">
    <location>
        <begin position="292"/>
        <end position="332"/>
    </location>
</feature>
<organism evidence="9 10">
    <name type="scientific">Nocardioides mangrovicus</name>
    <dbReference type="NCBI Taxonomy" id="2478913"/>
    <lineage>
        <taxon>Bacteria</taxon>
        <taxon>Bacillati</taxon>
        <taxon>Actinomycetota</taxon>
        <taxon>Actinomycetes</taxon>
        <taxon>Propionibacteriales</taxon>
        <taxon>Nocardioidaceae</taxon>
        <taxon>Nocardioides</taxon>
    </lineage>
</organism>
<evidence type="ECO:0000313" key="10">
    <source>
        <dbReference type="Proteomes" id="UP000281708"/>
    </source>
</evidence>
<reference evidence="9 10" key="1">
    <citation type="submission" date="2018-10" db="EMBL/GenBank/DDBJ databases">
        <title>Marmoricola sp. 4Q3S-7 whole genome shotgun sequence.</title>
        <authorList>
            <person name="Li F."/>
        </authorList>
    </citation>
    <scope>NUCLEOTIDE SEQUENCE [LARGE SCALE GENOMIC DNA]</scope>
    <source>
        <strain evidence="9 10">4Q3S-7</strain>
    </source>
</reference>
<keyword evidence="3" id="KW-0269">Exonuclease</keyword>
<dbReference type="CDD" id="cd09898">
    <property type="entry name" value="H3TH_53EXO"/>
    <property type="match status" value="1"/>
</dbReference>
<protein>
    <recommendedName>
        <fullName evidence="6">5'-3' exonuclease</fullName>
    </recommendedName>
</protein>
<dbReference type="GO" id="GO:0003677">
    <property type="term" value="F:DNA binding"/>
    <property type="evidence" value="ECO:0007669"/>
    <property type="project" value="UniProtKB-KW"/>
</dbReference>
<dbReference type="Gene3D" id="1.10.150.20">
    <property type="entry name" value="5' to 3' exonuclease, C-terminal subdomain"/>
    <property type="match status" value="1"/>
</dbReference>
<evidence type="ECO:0000256" key="4">
    <source>
        <dbReference type="ARBA" id="ARBA00023125"/>
    </source>
</evidence>
<dbReference type="CDD" id="cd09859">
    <property type="entry name" value="PIN_53EXO"/>
    <property type="match status" value="1"/>
</dbReference>
<dbReference type="InterPro" id="IPR008918">
    <property type="entry name" value="HhH2"/>
</dbReference>
<evidence type="ECO:0000256" key="1">
    <source>
        <dbReference type="ARBA" id="ARBA00022722"/>
    </source>
</evidence>
<dbReference type="GO" id="GO:0033567">
    <property type="term" value="P:DNA replication, Okazaki fragment processing"/>
    <property type="evidence" value="ECO:0007669"/>
    <property type="project" value="InterPro"/>
</dbReference>
<evidence type="ECO:0000256" key="3">
    <source>
        <dbReference type="ARBA" id="ARBA00022839"/>
    </source>
</evidence>
<dbReference type="GO" id="GO:0008409">
    <property type="term" value="F:5'-3' exonuclease activity"/>
    <property type="evidence" value="ECO:0007669"/>
    <property type="project" value="InterPro"/>
</dbReference>
<sequence>MEQPVVLAVDGNSLVHRGYHALAHTGMRSLAGDPVWAVRGLLMQLVHAVERVMPSSVVVGFDDPERSQRREAYPAYKAQRPDKLRTLVSQLSLAADVLTSMGVAVEVPAGLEADDVLASVAARTRETGGRTVVVTSDRDAFALIDDHTSVLRVINGGVEASPLLTPERLEIMLGVRPDQYRDFAALRGDPSDNLPGVYGVGPKIAARLLADHGTAQTAFAAGAHPRLAAPEAHENWARNCELMAMRTDLVVGTGSRLPLAVEAVRKAYAFCRLPGTQAQALRALCDVEPPAAAPPPDALNWDPTAEWRARRSHPPLPQREAEPRRESQLTLF</sequence>
<name>A0A3L8P4F3_9ACTN</name>
<feature type="domain" description="5'-3' exonuclease" evidence="8">
    <location>
        <begin position="3"/>
        <end position="267"/>
    </location>
</feature>
<evidence type="ECO:0000256" key="5">
    <source>
        <dbReference type="ARBA" id="ARBA00049957"/>
    </source>
</evidence>
<dbReference type="GO" id="GO:0017108">
    <property type="term" value="F:5'-flap endonuclease activity"/>
    <property type="evidence" value="ECO:0007669"/>
    <property type="project" value="InterPro"/>
</dbReference>
<dbReference type="AlphaFoldDB" id="A0A3L8P4F3"/>
<proteinExistence type="predicted"/>
<dbReference type="EMBL" id="RDBE01000006">
    <property type="protein sequence ID" value="RLV49964.1"/>
    <property type="molecule type" value="Genomic_DNA"/>
</dbReference>
<dbReference type="SMART" id="SM00279">
    <property type="entry name" value="HhH2"/>
    <property type="match status" value="1"/>
</dbReference>
<dbReference type="Pfam" id="PF01367">
    <property type="entry name" value="5_3_exonuc"/>
    <property type="match status" value="1"/>
</dbReference>
<keyword evidence="10" id="KW-1185">Reference proteome</keyword>
<evidence type="ECO:0000313" key="9">
    <source>
        <dbReference type="EMBL" id="RLV49964.1"/>
    </source>
</evidence>
<feature type="compositionally biased region" description="Basic and acidic residues" evidence="7">
    <location>
        <begin position="319"/>
        <end position="332"/>
    </location>
</feature>
<comment type="function">
    <text evidence="5">5'-3' exonuclease acting preferentially on double-stranded DNA.</text>
</comment>
<dbReference type="SUPFAM" id="SSF88723">
    <property type="entry name" value="PIN domain-like"/>
    <property type="match status" value="1"/>
</dbReference>
<keyword evidence="4" id="KW-0238">DNA-binding</keyword>
<dbReference type="InterPro" id="IPR002421">
    <property type="entry name" value="5-3_exonuclease"/>
</dbReference>
<dbReference type="InterPro" id="IPR029060">
    <property type="entry name" value="PIN-like_dom_sf"/>
</dbReference>